<protein>
    <submittedName>
        <fullName evidence="1">Dihydroxyacid dehydratase/phosphogluconate dehydratase</fullName>
    </submittedName>
</protein>
<name>A0A840NV91_9HYPH</name>
<comment type="caution">
    <text evidence="1">The sequence shown here is derived from an EMBL/GenBank/DDBJ whole genome shotgun (WGS) entry which is preliminary data.</text>
</comment>
<dbReference type="SUPFAM" id="SSF143975">
    <property type="entry name" value="IlvD/EDD N-terminal domain-like"/>
    <property type="match status" value="1"/>
</dbReference>
<dbReference type="InterPro" id="IPR037237">
    <property type="entry name" value="IlvD/EDD_N"/>
</dbReference>
<sequence length="61" mass="6985">MQIIGFFSKKLDNRLLHWSMRCDEKGDKTILPHSIASRKAFENAMTVDIAMGDQPIQCSIF</sequence>
<evidence type="ECO:0000313" key="1">
    <source>
        <dbReference type="EMBL" id="MBB5073853.1"/>
    </source>
</evidence>
<proteinExistence type="predicted"/>
<gene>
    <name evidence="1" type="ORF">HNQ69_000979</name>
</gene>
<dbReference type="EMBL" id="JACHIM010000003">
    <property type="protein sequence ID" value="MBB5073853.1"/>
    <property type="molecule type" value="Genomic_DNA"/>
</dbReference>
<keyword evidence="2" id="KW-1185">Reference proteome</keyword>
<accession>A0A840NV91</accession>
<dbReference type="AlphaFoldDB" id="A0A840NV91"/>
<organism evidence="1 2">
    <name type="scientific">Bartonella callosciuri</name>
    <dbReference type="NCBI Taxonomy" id="686223"/>
    <lineage>
        <taxon>Bacteria</taxon>
        <taxon>Pseudomonadati</taxon>
        <taxon>Pseudomonadota</taxon>
        <taxon>Alphaproteobacteria</taxon>
        <taxon>Hyphomicrobiales</taxon>
        <taxon>Bartonellaceae</taxon>
        <taxon>Bartonella</taxon>
    </lineage>
</organism>
<reference evidence="1 2" key="1">
    <citation type="submission" date="2020-08" db="EMBL/GenBank/DDBJ databases">
        <title>Genomic Encyclopedia of Type Strains, Phase IV (KMG-IV): sequencing the most valuable type-strain genomes for metagenomic binning, comparative biology and taxonomic classification.</title>
        <authorList>
            <person name="Goeker M."/>
        </authorList>
    </citation>
    <scope>NUCLEOTIDE SEQUENCE [LARGE SCALE GENOMIC DNA]</scope>
    <source>
        <strain evidence="1 2">DSM 28538</strain>
    </source>
</reference>
<dbReference type="Proteomes" id="UP000561417">
    <property type="component" value="Unassembled WGS sequence"/>
</dbReference>
<evidence type="ECO:0000313" key="2">
    <source>
        <dbReference type="Proteomes" id="UP000561417"/>
    </source>
</evidence>